<evidence type="ECO:0000259" key="5">
    <source>
        <dbReference type="PROSITE" id="PS50089"/>
    </source>
</evidence>
<dbReference type="InterPro" id="IPR052727">
    <property type="entry name" value="Rab4/Rab5_effector"/>
</dbReference>
<dbReference type="OrthoDB" id="1295045at2759"/>
<dbReference type="SUPFAM" id="SSF57903">
    <property type="entry name" value="FYVE/PHD zinc finger"/>
    <property type="match status" value="1"/>
</dbReference>
<protein>
    <submittedName>
        <fullName evidence="8">Aste57867_2108 protein</fullName>
    </submittedName>
</protein>
<feature type="domain" description="FYVE-type" evidence="6">
    <location>
        <begin position="257"/>
        <end position="313"/>
    </location>
</feature>
<organism evidence="8 9">
    <name type="scientific">Aphanomyces stellatus</name>
    <dbReference type="NCBI Taxonomy" id="120398"/>
    <lineage>
        <taxon>Eukaryota</taxon>
        <taxon>Sar</taxon>
        <taxon>Stramenopiles</taxon>
        <taxon>Oomycota</taxon>
        <taxon>Saprolegniomycetes</taxon>
        <taxon>Saprolegniales</taxon>
        <taxon>Verrucalvaceae</taxon>
        <taxon>Aphanomyces</taxon>
    </lineage>
</organism>
<dbReference type="Gene3D" id="3.30.40.10">
    <property type="entry name" value="Zinc/RING finger domain, C3HC4 (zinc finger)"/>
    <property type="match status" value="1"/>
</dbReference>
<dbReference type="PANTHER" id="PTHR13510:SF44">
    <property type="entry name" value="RABENOSYN-5"/>
    <property type="match status" value="1"/>
</dbReference>
<dbReference type="Proteomes" id="UP000332933">
    <property type="component" value="Unassembled WGS sequence"/>
</dbReference>
<reference evidence="7" key="2">
    <citation type="submission" date="2019-06" db="EMBL/GenBank/DDBJ databases">
        <title>Genomics analysis of Aphanomyces spp. identifies a new class of oomycete effector associated with host adaptation.</title>
        <authorList>
            <person name="Gaulin E."/>
        </authorList>
    </citation>
    <scope>NUCLEOTIDE SEQUENCE</scope>
    <source>
        <strain evidence="7">CBS 578.67</strain>
    </source>
</reference>
<dbReference type="SUPFAM" id="SSF55961">
    <property type="entry name" value="Bet v1-like"/>
    <property type="match status" value="1"/>
</dbReference>
<dbReference type="InterPro" id="IPR011011">
    <property type="entry name" value="Znf_FYVE_PHD"/>
</dbReference>
<dbReference type="InterPro" id="IPR000306">
    <property type="entry name" value="Znf_FYVE"/>
</dbReference>
<feature type="domain" description="RING-type" evidence="5">
    <location>
        <begin position="263"/>
        <end position="311"/>
    </location>
</feature>
<accession>A0A485K890</accession>
<keyword evidence="1" id="KW-0479">Metal-binding</keyword>
<evidence type="ECO:0000313" key="9">
    <source>
        <dbReference type="Proteomes" id="UP000332933"/>
    </source>
</evidence>
<dbReference type="InterPro" id="IPR001841">
    <property type="entry name" value="Znf_RING"/>
</dbReference>
<dbReference type="EMBL" id="CAADRA010000216">
    <property type="protein sequence ID" value="VFT79311.1"/>
    <property type="molecule type" value="Genomic_DNA"/>
</dbReference>
<evidence type="ECO:0000256" key="2">
    <source>
        <dbReference type="ARBA" id="ARBA00022771"/>
    </source>
</evidence>
<evidence type="ECO:0000313" key="8">
    <source>
        <dbReference type="EMBL" id="VFT79311.1"/>
    </source>
</evidence>
<keyword evidence="9" id="KW-1185">Reference proteome</keyword>
<gene>
    <name evidence="8" type="primary">Aste57867_2108</name>
    <name evidence="7" type="ORF">As57867_002103</name>
    <name evidence="8" type="ORF">ASTE57867_2108</name>
</gene>
<evidence type="ECO:0000256" key="1">
    <source>
        <dbReference type="ARBA" id="ARBA00022723"/>
    </source>
</evidence>
<dbReference type="InterPro" id="IPR023393">
    <property type="entry name" value="START-like_dom_sf"/>
</dbReference>
<dbReference type="PROSITE" id="PS50178">
    <property type="entry name" value="ZF_FYVE"/>
    <property type="match status" value="1"/>
</dbReference>
<dbReference type="PANTHER" id="PTHR13510">
    <property type="entry name" value="FYVE-FINGER-CONTAINING RAB5 EFFECTOR PROTEIN RABENOSYN-5-RELATED"/>
    <property type="match status" value="1"/>
</dbReference>
<evidence type="ECO:0000256" key="3">
    <source>
        <dbReference type="ARBA" id="ARBA00022833"/>
    </source>
</evidence>
<keyword evidence="2 4" id="KW-0863">Zinc-finger</keyword>
<evidence type="ECO:0000313" key="7">
    <source>
        <dbReference type="EMBL" id="KAF0717769.1"/>
    </source>
</evidence>
<evidence type="ECO:0000256" key="4">
    <source>
        <dbReference type="PROSITE-ProRule" id="PRU00175"/>
    </source>
</evidence>
<dbReference type="Pfam" id="PF01363">
    <property type="entry name" value="FYVE"/>
    <property type="match status" value="1"/>
</dbReference>
<dbReference type="PROSITE" id="PS50089">
    <property type="entry name" value="ZF_RING_2"/>
    <property type="match status" value="1"/>
</dbReference>
<dbReference type="CDD" id="cd00065">
    <property type="entry name" value="FYVE_like_SF"/>
    <property type="match status" value="1"/>
</dbReference>
<dbReference type="AlphaFoldDB" id="A0A485K890"/>
<keyword evidence="3" id="KW-0862">Zinc</keyword>
<reference evidence="8 9" key="1">
    <citation type="submission" date="2019-03" db="EMBL/GenBank/DDBJ databases">
        <authorList>
            <person name="Gaulin E."/>
            <person name="Dumas B."/>
        </authorList>
    </citation>
    <scope>NUCLEOTIDE SEQUENCE [LARGE SCALE GENOMIC DNA]</scope>
    <source>
        <strain evidence="8">CBS 568.67</strain>
    </source>
</reference>
<dbReference type="Gene3D" id="3.30.530.20">
    <property type="match status" value="1"/>
</dbReference>
<dbReference type="EMBL" id="VJMH01000216">
    <property type="protein sequence ID" value="KAF0717769.1"/>
    <property type="molecule type" value="Genomic_DNA"/>
</dbReference>
<evidence type="ECO:0000259" key="6">
    <source>
        <dbReference type="PROSITE" id="PS50178"/>
    </source>
</evidence>
<proteinExistence type="predicted"/>
<name>A0A485K890_9STRA</name>
<sequence length="403" mass="45616">MSADERVHFHQRGISAAYEVAEKIQPQGGPIAWELNSDEKDLQIFKGVDSNLPFGSSGSTAFSAWIEVEGTMAEVFQLFKSQTTQEASDYCRRFGNLLTDAVNLYSIQPAVDADQRDMINLSWRCFKSQFGKVVLHRDACVLDVHHAFTFHGKLVWVRLLKSVELACCPDLQTILGLVRMHHEITGHIVFESEKPGYIHMGYIAQTDVRGVVGDWAKWMVNASIKKRCRSLLDVDRFLRENRLSQSPFLAPSQLTPMRRAGRCFLCAKQFGNYRLQRPRNCLKCGRVFCRRCHQHWHVRMNGVEATAPVCNLCATKPVPVNQLPRRSSIQVLDMPSLLKIHASRMDDDQVSVSQTHDMLAFDDGYSTTPMFGTRSVAAVARSDGDSSFYESTVYDPITIFDNE</sequence>
<dbReference type="GO" id="GO:0008270">
    <property type="term" value="F:zinc ion binding"/>
    <property type="evidence" value="ECO:0007669"/>
    <property type="project" value="UniProtKB-KW"/>
</dbReference>
<dbReference type="InterPro" id="IPR013083">
    <property type="entry name" value="Znf_RING/FYVE/PHD"/>
</dbReference>
<dbReference type="InterPro" id="IPR017455">
    <property type="entry name" value="Znf_FYVE-rel"/>
</dbReference>